<dbReference type="PANTHER" id="PTHR24104:SF25">
    <property type="entry name" value="PROTEIN LIN-41"/>
    <property type="match status" value="1"/>
</dbReference>
<dbReference type="Proteomes" id="UP001319827">
    <property type="component" value="Chromosome"/>
</dbReference>
<evidence type="ECO:0008006" key="6">
    <source>
        <dbReference type="Google" id="ProtNLM"/>
    </source>
</evidence>
<evidence type="ECO:0000313" key="4">
    <source>
        <dbReference type="EMBL" id="BCR03995.1"/>
    </source>
</evidence>
<dbReference type="PANTHER" id="PTHR24104">
    <property type="entry name" value="E3 UBIQUITIN-PROTEIN LIGASE NHLRC1-RELATED"/>
    <property type="match status" value="1"/>
</dbReference>
<keyword evidence="1" id="KW-0677">Repeat</keyword>
<dbReference type="PROSITE" id="PS51257">
    <property type="entry name" value="PROKAR_LIPOPROTEIN"/>
    <property type="match status" value="1"/>
</dbReference>
<feature type="signal peptide" evidence="3">
    <location>
        <begin position="1"/>
        <end position="22"/>
    </location>
</feature>
<keyword evidence="3" id="KW-0732">Signal</keyword>
<dbReference type="PROSITE" id="PS51125">
    <property type="entry name" value="NHL"/>
    <property type="match status" value="1"/>
</dbReference>
<proteinExistence type="predicted"/>
<evidence type="ECO:0000313" key="5">
    <source>
        <dbReference type="Proteomes" id="UP001319827"/>
    </source>
</evidence>
<reference evidence="4 5" key="1">
    <citation type="journal article" date="2016" name="C (Basel)">
        <title>Selective Growth of and Electricity Production by Marine Exoelectrogenic Bacteria in Self-Aggregated Hydrogel of Microbially Reduced Graphene Oxide.</title>
        <authorList>
            <person name="Yoshida N."/>
            <person name="Goto Y."/>
            <person name="Miyata Y."/>
        </authorList>
    </citation>
    <scope>NUCLEOTIDE SEQUENCE [LARGE SCALE GENOMIC DNA]</scope>
    <source>
        <strain evidence="4 5">NIT-T3</strain>
    </source>
</reference>
<dbReference type="SUPFAM" id="SSF63829">
    <property type="entry name" value="Calcium-dependent phosphotriesterase"/>
    <property type="match status" value="1"/>
</dbReference>
<evidence type="ECO:0000256" key="3">
    <source>
        <dbReference type="SAM" id="SignalP"/>
    </source>
</evidence>
<accession>A0ABM8HTN9</accession>
<protein>
    <recommendedName>
        <fullName evidence="6">NHL repeat containing protein</fullName>
    </recommendedName>
</protein>
<sequence length="375" mass="40847">MRIAGKTGWTTFLAFLTLLALQGCSTAPKVGSEAVFFPPAPNPPRIQYLTSINDSTDIQGKSSQFSLVAFGGQDTEKLKGLYKPYGILSHGGKIYICDIGAGNVIIIDPAEKKFDFLKGNYSLGKLKKPANVAIDKEGLMYVADAARKEIVVFNPQGDYVTAFGKSLAMKPADVAVDDDILYVLDISQHEIKLLDRKTGDYLRSIGRRIDGQDGIALATNMCLDKDGFIYVTNLGSGKVLKMDRDGHILMTMGQLGDFVGQFARPKGITVDDKGRIYVVDNGHQNVQIFNSQSRILAFFGDPGLPKGSLNLPIGITVTTDNLDFFRKYADPSFELESLILVANQYGESKISVYGLGHRVGEEPGSDVPETKEAEK</sequence>
<dbReference type="RefSeq" id="WP_225911632.1">
    <property type="nucleotide sequence ID" value="NZ_AP024355.1"/>
</dbReference>
<organism evidence="4 5">
    <name type="scientific">Desulfuromonas versatilis</name>
    <dbReference type="NCBI Taxonomy" id="2802975"/>
    <lineage>
        <taxon>Bacteria</taxon>
        <taxon>Pseudomonadati</taxon>
        <taxon>Thermodesulfobacteriota</taxon>
        <taxon>Desulfuromonadia</taxon>
        <taxon>Desulfuromonadales</taxon>
        <taxon>Desulfuromonadaceae</taxon>
        <taxon>Desulfuromonas</taxon>
    </lineage>
</organism>
<feature type="chain" id="PRO_5045630626" description="NHL repeat containing protein" evidence="3">
    <location>
        <begin position="23"/>
        <end position="375"/>
    </location>
</feature>
<name>A0ABM8HTN9_9BACT</name>
<keyword evidence="5" id="KW-1185">Reference proteome</keyword>
<evidence type="ECO:0000256" key="2">
    <source>
        <dbReference type="PROSITE-ProRule" id="PRU00504"/>
    </source>
</evidence>
<dbReference type="InterPro" id="IPR011042">
    <property type="entry name" value="6-blade_b-propeller_TolB-like"/>
</dbReference>
<dbReference type="InterPro" id="IPR050952">
    <property type="entry name" value="TRIM-NHL_E3_ligases"/>
</dbReference>
<feature type="repeat" description="NHL" evidence="2">
    <location>
        <begin position="249"/>
        <end position="292"/>
    </location>
</feature>
<dbReference type="Pfam" id="PF01436">
    <property type="entry name" value="NHL"/>
    <property type="match status" value="1"/>
</dbReference>
<dbReference type="InterPro" id="IPR001258">
    <property type="entry name" value="NHL_repeat"/>
</dbReference>
<dbReference type="Gene3D" id="2.120.10.30">
    <property type="entry name" value="TolB, C-terminal domain"/>
    <property type="match status" value="1"/>
</dbReference>
<evidence type="ECO:0000256" key="1">
    <source>
        <dbReference type="ARBA" id="ARBA00022737"/>
    </source>
</evidence>
<dbReference type="EMBL" id="AP024355">
    <property type="protein sequence ID" value="BCR03995.1"/>
    <property type="molecule type" value="Genomic_DNA"/>
</dbReference>
<reference evidence="4 5" key="2">
    <citation type="journal article" date="2021" name="Int. J. Syst. Evol. Microbiol.">
        <title>Isolation and Polyphasic Characterization of Desulfuromonas versatilis sp. Nov., an Electrogenic Bacteria Capable of Versatile Metabolism Isolated from a Graphene Oxide-Reducing Enrichment Culture.</title>
        <authorList>
            <person name="Xie L."/>
            <person name="Yoshida N."/>
            <person name="Ishii S."/>
            <person name="Meng L."/>
        </authorList>
    </citation>
    <scope>NUCLEOTIDE SEQUENCE [LARGE SCALE GENOMIC DNA]</scope>
    <source>
        <strain evidence="4 5">NIT-T3</strain>
    </source>
</reference>
<gene>
    <name evidence="4" type="ORF">DESUT3_10640</name>
</gene>